<evidence type="ECO:0000313" key="2">
    <source>
        <dbReference type="EMBL" id="AUG31291.1"/>
    </source>
</evidence>
<organism evidence="2">
    <name type="scientific">Alligator sinensis</name>
    <name type="common">Chinese alligator</name>
    <dbReference type="NCBI Taxonomy" id="38654"/>
    <lineage>
        <taxon>Eukaryota</taxon>
        <taxon>Metazoa</taxon>
        <taxon>Chordata</taxon>
        <taxon>Craniata</taxon>
        <taxon>Vertebrata</taxon>
        <taxon>Euteleostomi</taxon>
        <taxon>Archelosauria</taxon>
        <taxon>Archosauria</taxon>
        <taxon>Crocodylia</taxon>
        <taxon>Alligatoridae</taxon>
        <taxon>Alligatorinae</taxon>
        <taxon>Alligator</taxon>
    </lineage>
</organism>
<accession>A0A2H4ZLD7</accession>
<keyword evidence="1" id="KW-0732">Signal</keyword>
<dbReference type="AlphaFoldDB" id="A0A2H4ZLD7"/>
<name>A0A2H4ZLD7_ALLSI</name>
<reference evidence="2" key="1">
    <citation type="submission" date="2017-11" db="EMBL/GenBank/DDBJ databases">
        <authorList>
            <person name="Han C.G."/>
        </authorList>
    </citation>
    <scope>NUCLEOTIDE SEQUENCE</scope>
</reference>
<feature type="chain" id="PRO_5014174453" evidence="1">
    <location>
        <begin position="21"/>
        <end position="49"/>
    </location>
</feature>
<dbReference type="EMBL" id="MG519837">
    <property type="protein sequence ID" value="AUG31291.1"/>
    <property type="molecule type" value="mRNA"/>
</dbReference>
<reference evidence="2" key="2">
    <citation type="journal article" date="2018" name="Dev. Comp. Immunol.">
        <title>A crucial role of paralogous ?-defensin genes in the Chinese alligator innate immune system revealed by the first determination of a Crocodilia defensin cluster.</title>
        <authorList>
            <person name="Tang K.Y."/>
            <person name="Wang X."/>
            <person name="Wan Q.H."/>
            <person name="Fang S.G."/>
        </authorList>
    </citation>
    <scope>NUCLEOTIDE SEQUENCE</scope>
</reference>
<feature type="signal peptide" evidence="1">
    <location>
        <begin position="1"/>
        <end position="20"/>
    </location>
</feature>
<evidence type="ECO:0000256" key="1">
    <source>
        <dbReference type="SAM" id="SignalP"/>
    </source>
</evidence>
<sequence length="49" mass="5171">MRVLCLLVVVTLILFQAAPGGDQVNGIPSIPCWSPLATAEEQLPLSVIP</sequence>
<proteinExistence type="evidence at transcript level"/>
<protein>
    <submittedName>
        <fullName evidence="2">Antimicrobial-peptide</fullName>
    </submittedName>
</protein>